<evidence type="ECO:0000256" key="4">
    <source>
        <dbReference type="ARBA" id="ARBA00023121"/>
    </source>
</evidence>
<comment type="subcellular location">
    <subcellularLocation>
        <location evidence="1">Membrane</location>
    </subcellularLocation>
</comment>
<dbReference type="GO" id="GO:0008289">
    <property type="term" value="F:lipid binding"/>
    <property type="evidence" value="ECO:0007669"/>
    <property type="project" value="UniProtKB-KW"/>
</dbReference>
<keyword evidence="7" id="KW-0812">Transmembrane</keyword>
<feature type="region of interest" description="Disordered" evidence="6">
    <location>
        <begin position="51"/>
        <end position="149"/>
    </location>
</feature>
<name>A0A835SFC4_CHLIN</name>
<feature type="compositionally biased region" description="Gly residues" evidence="6">
    <location>
        <begin position="889"/>
        <end position="899"/>
    </location>
</feature>
<evidence type="ECO:0000256" key="6">
    <source>
        <dbReference type="SAM" id="MobiDB-lite"/>
    </source>
</evidence>
<evidence type="ECO:0000313" key="10">
    <source>
        <dbReference type="EMBL" id="KAG2425949.1"/>
    </source>
</evidence>
<feature type="compositionally biased region" description="Polar residues" evidence="6">
    <location>
        <begin position="1175"/>
        <end position="1188"/>
    </location>
</feature>
<feature type="domain" description="SMP-LTD" evidence="9">
    <location>
        <begin position="171"/>
        <end position="362"/>
    </location>
</feature>
<dbReference type="Gene3D" id="2.60.40.150">
    <property type="entry name" value="C2 domain"/>
    <property type="match status" value="1"/>
</dbReference>
<dbReference type="EMBL" id="JAEHOC010000051">
    <property type="protein sequence ID" value="KAG2425949.1"/>
    <property type="molecule type" value="Genomic_DNA"/>
</dbReference>
<evidence type="ECO:0000313" key="11">
    <source>
        <dbReference type="Proteomes" id="UP000650467"/>
    </source>
</evidence>
<dbReference type="InterPro" id="IPR031468">
    <property type="entry name" value="SMP_LBD"/>
</dbReference>
<dbReference type="OrthoDB" id="1029639at2759"/>
<dbReference type="PROSITE" id="PS50004">
    <property type="entry name" value="C2"/>
    <property type="match status" value="1"/>
</dbReference>
<keyword evidence="4" id="KW-0446">Lipid-binding</keyword>
<evidence type="ECO:0000256" key="3">
    <source>
        <dbReference type="ARBA" id="ARBA00023055"/>
    </source>
</evidence>
<dbReference type="Pfam" id="PF00168">
    <property type="entry name" value="C2"/>
    <property type="match status" value="1"/>
</dbReference>
<dbReference type="SMART" id="SM00239">
    <property type="entry name" value="C2"/>
    <property type="match status" value="1"/>
</dbReference>
<gene>
    <name evidence="10" type="ORF">HXX76_013322</name>
</gene>
<feature type="compositionally biased region" description="Low complexity" evidence="6">
    <location>
        <begin position="976"/>
        <end position="986"/>
    </location>
</feature>
<feature type="compositionally biased region" description="Low complexity" evidence="6">
    <location>
        <begin position="85"/>
        <end position="105"/>
    </location>
</feature>
<feature type="compositionally biased region" description="Low complexity" evidence="6">
    <location>
        <begin position="1038"/>
        <end position="1054"/>
    </location>
</feature>
<feature type="compositionally biased region" description="Polar residues" evidence="6">
    <location>
        <begin position="923"/>
        <end position="935"/>
    </location>
</feature>
<feature type="compositionally biased region" description="Gly residues" evidence="6">
    <location>
        <begin position="1216"/>
        <end position="1233"/>
    </location>
</feature>
<feature type="compositionally biased region" description="Low complexity" evidence="6">
    <location>
        <begin position="53"/>
        <end position="65"/>
    </location>
</feature>
<dbReference type="CDD" id="cd21669">
    <property type="entry name" value="SMP_SF"/>
    <property type="match status" value="1"/>
</dbReference>
<organism evidence="10 11">
    <name type="scientific">Chlamydomonas incerta</name>
    <dbReference type="NCBI Taxonomy" id="51695"/>
    <lineage>
        <taxon>Eukaryota</taxon>
        <taxon>Viridiplantae</taxon>
        <taxon>Chlorophyta</taxon>
        <taxon>core chlorophytes</taxon>
        <taxon>Chlorophyceae</taxon>
        <taxon>CS clade</taxon>
        <taxon>Chlamydomonadales</taxon>
        <taxon>Chlamydomonadaceae</taxon>
        <taxon>Chlamydomonas</taxon>
    </lineage>
</organism>
<evidence type="ECO:0000256" key="5">
    <source>
        <dbReference type="ARBA" id="ARBA00023136"/>
    </source>
</evidence>
<feature type="domain" description="C2" evidence="8">
    <location>
        <begin position="401"/>
        <end position="529"/>
    </location>
</feature>
<feature type="transmembrane region" description="Helical" evidence="7">
    <location>
        <begin position="12"/>
        <end position="35"/>
    </location>
</feature>
<keyword evidence="5 7" id="KW-0472">Membrane</keyword>
<keyword evidence="7" id="KW-1133">Transmembrane helix</keyword>
<dbReference type="InterPro" id="IPR035892">
    <property type="entry name" value="C2_domain_sf"/>
</dbReference>
<dbReference type="SUPFAM" id="SSF49562">
    <property type="entry name" value="C2 domain (Calcium/lipid-binding domain, CaLB)"/>
    <property type="match status" value="1"/>
</dbReference>
<proteinExistence type="predicted"/>
<keyword evidence="2" id="KW-0813">Transport</keyword>
<reference evidence="10" key="1">
    <citation type="journal article" date="2020" name="bioRxiv">
        <title>Comparative genomics of Chlamydomonas.</title>
        <authorList>
            <person name="Craig R.J."/>
            <person name="Hasan A.R."/>
            <person name="Ness R.W."/>
            <person name="Keightley P.D."/>
        </authorList>
    </citation>
    <scope>NUCLEOTIDE SEQUENCE</scope>
    <source>
        <strain evidence="10">SAG 7.73</strain>
    </source>
</reference>
<feature type="compositionally biased region" description="Low complexity" evidence="6">
    <location>
        <begin position="994"/>
        <end position="1010"/>
    </location>
</feature>
<feature type="transmembrane region" description="Helical" evidence="7">
    <location>
        <begin position="1286"/>
        <end position="1306"/>
    </location>
</feature>
<feature type="compositionally biased region" description="Low complexity" evidence="6">
    <location>
        <begin position="676"/>
        <end position="690"/>
    </location>
</feature>
<dbReference type="InterPro" id="IPR000008">
    <property type="entry name" value="C2_dom"/>
</dbReference>
<accession>A0A835SFC4</accession>
<feature type="region of interest" description="Disordered" evidence="6">
    <location>
        <begin position="647"/>
        <end position="690"/>
    </location>
</feature>
<dbReference type="PANTHER" id="PTHR47261">
    <property type="entry name" value="CALCIUM-DEPENDENT LIPID-BINDING (CALB DOMAIN) FAMILY PROTEIN"/>
    <property type="match status" value="1"/>
</dbReference>
<keyword evidence="3" id="KW-0445">Lipid transport</keyword>
<feature type="region of interest" description="Disordered" evidence="6">
    <location>
        <begin position="870"/>
        <end position="940"/>
    </location>
</feature>
<evidence type="ECO:0000259" key="9">
    <source>
        <dbReference type="PROSITE" id="PS51847"/>
    </source>
</evidence>
<dbReference type="GO" id="GO:0016020">
    <property type="term" value="C:membrane"/>
    <property type="evidence" value="ECO:0007669"/>
    <property type="project" value="UniProtKB-SubCell"/>
</dbReference>
<protein>
    <recommendedName>
        <fullName evidence="12">C2 domain-containing protein</fullName>
    </recommendedName>
</protein>
<feature type="region of interest" description="Disordered" evidence="6">
    <location>
        <begin position="750"/>
        <end position="797"/>
    </location>
</feature>
<feature type="compositionally biased region" description="Basic and acidic residues" evidence="6">
    <location>
        <begin position="1095"/>
        <end position="1105"/>
    </location>
</feature>
<comment type="caution">
    <text evidence="10">The sequence shown here is derived from an EMBL/GenBank/DDBJ whole genome shotgun (WGS) entry which is preliminary data.</text>
</comment>
<feature type="compositionally biased region" description="Gly residues" evidence="6">
    <location>
        <begin position="116"/>
        <end position="133"/>
    </location>
</feature>
<feature type="compositionally biased region" description="Low complexity" evidence="6">
    <location>
        <begin position="1150"/>
        <end position="1161"/>
    </location>
</feature>
<evidence type="ECO:0008006" key="12">
    <source>
        <dbReference type="Google" id="ProtNLM"/>
    </source>
</evidence>
<dbReference type="GO" id="GO:0006869">
    <property type="term" value="P:lipid transport"/>
    <property type="evidence" value="ECO:0007669"/>
    <property type="project" value="UniProtKB-KW"/>
</dbReference>
<evidence type="ECO:0000259" key="8">
    <source>
        <dbReference type="PROSITE" id="PS50004"/>
    </source>
</evidence>
<feature type="region of interest" description="Disordered" evidence="6">
    <location>
        <begin position="1036"/>
        <end position="1062"/>
    </location>
</feature>
<evidence type="ECO:0000256" key="2">
    <source>
        <dbReference type="ARBA" id="ARBA00022448"/>
    </source>
</evidence>
<feature type="compositionally biased region" description="Basic and acidic residues" evidence="6">
    <location>
        <begin position="1203"/>
        <end position="1214"/>
    </location>
</feature>
<keyword evidence="11" id="KW-1185">Reference proteome</keyword>
<feature type="region of interest" description="Disordered" evidence="6">
    <location>
        <begin position="976"/>
        <end position="1013"/>
    </location>
</feature>
<dbReference type="PANTHER" id="PTHR47261:SF4">
    <property type="entry name" value="C2 DOMAIN-CONTAINING PROTEIN"/>
    <property type="match status" value="1"/>
</dbReference>
<dbReference type="Proteomes" id="UP000650467">
    <property type="component" value="Unassembled WGS sequence"/>
</dbReference>
<feature type="region of interest" description="Disordered" evidence="6">
    <location>
        <begin position="1077"/>
        <end position="1105"/>
    </location>
</feature>
<feature type="compositionally biased region" description="Low complexity" evidence="6">
    <location>
        <begin position="900"/>
        <end position="909"/>
    </location>
</feature>
<dbReference type="PROSITE" id="PS51847">
    <property type="entry name" value="SMP"/>
    <property type="match status" value="1"/>
</dbReference>
<feature type="compositionally biased region" description="Low complexity" evidence="6">
    <location>
        <begin position="650"/>
        <end position="662"/>
    </location>
</feature>
<evidence type="ECO:0000256" key="7">
    <source>
        <dbReference type="SAM" id="Phobius"/>
    </source>
</evidence>
<evidence type="ECO:0000256" key="1">
    <source>
        <dbReference type="ARBA" id="ARBA00004370"/>
    </source>
</evidence>
<sequence length="1343" mass="135748">MASATKLPVASGVSAAGVLLGVLLTVALQMVGRWLQRQRWARQVMELLDSRRSSGSAASTSGSRLSSRDGTDDDAASWGSWRPPDAAGSSSRASLDRSASGSADGEPGSNLAAFLGGPGVGGAAQGGTVGWGGNWTADSMPSAPPNSPSAAAVAAAAAMGGLPPPPVGADAGESVEWVNMCWRKVWRVYQRGLERWIIDLLQPVFDGLVKDGSVPRWLCRLRVVELTLDHEAPYFSNMRRRNSRKDSDLNGVVDLRYTGGARMLLMLELGEGRWRFKVPVLVSDLDLECKMWLKLRLAPMCPWIGTISLAFVGPPNVKVQLSPYNRVRLMRVPVVQNYLRKLLTVDLPGLMVLPERLEINIPPSVTTIAEAAVGRDTIMRAVASAVLQADAVEAALLAALPLGPQTPAGGITLPEAFKGELSVTLREARNLPVWGFPGQSNPYCRLVLGDQAVQSRREGDTSHPGRHRAPVWNQEFQFLVEDPGLQVLEMLVKDSHLTGRTEVGRASIRLEDLIKAQQSAEGGKVSMWVPLQSPAPSYGITSPENVPTGEVLVELTYKAFDDDVQDSGYREAENFTKQAAAQAPITDIRSAAAASSRAAVAASAAVSAIAMTKAAAARAAARAARAAQEAAVAAAGAAKGAVDQGASMIGGQQQQQGQAAGGKAPIPLPAGREPRALPAASNASAPAPPSASAVDAVVAGATDVEAVAVAAARQRLRVLAEEAAAEAAAAAAAASASSQAAAAVVTAATVSTPTARSAADGAAAARRGRGTPHDDDDGDGGHHDGDGHGPGGGGAAAPVLERVPALAVEARGGRGAGGNGAGVSAAMVAGAASLPTSAAAATTVVLERPPSRVAGASTASMEEELIGSGGGDGDVTGRHSLGLGARPVLGGGGGGGADGGRPSDASAGGTLARPGGVDGLSHVPTTAATGVNGNGMSVLPPRHTGAAALAEADEQEWQSAPLQQLLEDYDVTGQEAGAAASAAHGAADGGSGGTPQAAGAPAGASVSGAHASGGGGGGVMGALASLATVSAHSLSSLARGARPPEAPSSAPGAAADGGSGSSGTAWLEAIVSRLPRYKSHHDEDDGKRKQAASGKDGKDGAARQDKDAAAAAAAAAGLDAAAAAAAAAGEDHPWWQFWAPKGGSAKLGESQQQQPGSSAAATDSDGGPRGANADATFSSTDGGASANTPDGGRPWWQFWPWDDGAKGAKGRAGEGEAAGSGSGGGGGEGGEGPGSKPVEAIYIPPDLPLEEIAAEVQRLKEDSWRERSDHVSSLWMKAVERNDRKWLMLAAFLLSVAVGLLTVVAWRLEQLEQLQVAAPQIALMTMQAALQVLEEQARSSGGL</sequence>
<feature type="region of interest" description="Disordered" evidence="6">
    <location>
        <begin position="1135"/>
        <end position="1238"/>
    </location>
</feature>
<dbReference type="CDD" id="cd00030">
    <property type="entry name" value="C2"/>
    <property type="match status" value="1"/>
</dbReference>
<feature type="compositionally biased region" description="Low complexity" evidence="6">
    <location>
        <begin position="750"/>
        <end position="765"/>
    </location>
</feature>